<reference evidence="4" key="1">
    <citation type="submission" date="2020-02" db="EMBL/GenBank/DDBJ databases">
        <authorList>
            <person name="Meier V. D."/>
        </authorList>
    </citation>
    <scope>NUCLEOTIDE SEQUENCE</scope>
    <source>
        <strain evidence="4">AVDCRST_MAG80</strain>
    </source>
</reference>
<dbReference type="AlphaFoldDB" id="A0A6J4PRU7"/>
<dbReference type="Pfam" id="PF00892">
    <property type="entry name" value="EamA"/>
    <property type="match status" value="2"/>
</dbReference>
<feature type="transmembrane region" description="Helical" evidence="2">
    <location>
        <begin position="76"/>
        <end position="98"/>
    </location>
</feature>
<feature type="transmembrane region" description="Helical" evidence="2">
    <location>
        <begin position="52"/>
        <end position="70"/>
    </location>
</feature>
<organism evidence="4">
    <name type="scientific">uncultured Rubrobacteraceae bacterium</name>
    <dbReference type="NCBI Taxonomy" id="349277"/>
    <lineage>
        <taxon>Bacteria</taxon>
        <taxon>Bacillati</taxon>
        <taxon>Actinomycetota</taxon>
        <taxon>Rubrobacteria</taxon>
        <taxon>Rubrobacterales</taxon>
        <taxon>Rubrobacteraceae</taxon>
        <taxon>environmental samples</taxon>
    </lineage>
</organism>
<evidence type="ECO:0000256" key="1">
    <source>
        <dbReference type="ARBA" id="ARBA00007362"/>
    </source>
</evidence>
<evidence type="ECO:0000259" key="3">
    <source>
        <dbReference type="Pfam" id="PF00892"/>
    </source>
</evidence>
<feature type="transmembrane region" description="Helical" evidence="2">
    <location>
        <begin position="162"/>
        <end position="183"/>
    </location>
</feature>
<keyword evidence="2" id="KW-0472">Membrane</keyword>
<accession>A0A6J4PRU7</accession>
<protein>
    <submittedName>
        <fullName evidence="4">Permease of the drug/metabolite transporter (DMT) superfamily</fullName>
    </submittedName>
</protein>
<feature type="transmembrane region" description="Helical" evidence="2">
    <location>
        <begin position="224"/>
        <end position="244"/>
    </location>
</feature>
<dbReference type="PANTHER" id="PTHR22911:SF76">
    <property type="entry name" value="EAMA DOMAIN-CONTAINING PROTEIN"/>
    <property type="match status" value="1"/>
</dbReference>
<feature type="transmembrane region" description="Helical" evidence="2">
    <location>
        <begin position="250"/>
        <end position="267"/>
    </location>
</feature>
<feature type="domain" description="EamA" evidence="3">
    <location>
        <begin position="132"/>
        <end position="267"/>
    </location>
</feature>
<dbReference type="PANTHER" id="PTHR22911">
    <property type="entry name" value="ACYL-MALONYL CONDENSING ENZYME-RELATED"/>
    <property type="match status" value="1"/>
</dbReference>
<name>A0A6J4PRU7_9ACTN</name>
<feature type="transmembrane region" description="Helical" evidence="2">
    <location>
        <begin position="195"/>
        <end position="217"/>
    </location>
</feature>
<keyword evidence="2" id="KW-0812">Transmembrane</keyword>
<comment type="similarity">
    <text evidence="1">Belongs to the EamA transporter family.</text>
</comment>
<keyword evidence="2" id="KW-1133">Transmembrane helix</keyword>
<dbReference type="InterPro" id="IPR037185">
    <property type="entry name" value="EmrE-like"/>
</dbReference>
<feature type="transmembrane region" description="Helical" evidence="2">
    <location>
        <begin position="128"/>
        <end position="150"/>
    </location>
</feature>
<sequence length="282" mass="29498">MLAVSAAAIFIRLADAPALAVAFWRNALGVLVLLPLAFYRREAFPRGRALSYGVASGAALGAHFGFWISSLDYTSVAASVVLVCTQPVFVAILAYLAFGERTSPLSFLGILVALVGTAVIASDGSVGSATFFGNALALIGAVMVAVYVLIGRSLRTTGVGVLPYSIVVYASASVTLAPAALYAGAPLWGYSDETWFWLFAITLGPQILGHTLLNWALKYVDASVISGTILAEPIVSALLAWLVLSETPGFAVVLGGVVVLIGLYLLLRGYEKKLAEPVVLED</sequence>
<evidence type="ECO:0000256" key="2">
    <source>
        <dbReference type="SAM" id="Phobius"/>
    </source>
</evidence>
<feature type="transmembrane region" description="Helical" evidence="2">
    <location>
        <begin position="24"/>
        <end position="40"/>
    </location>
</feature>
<dbReference type="SUPFAM" id="SSF103481">
    <property type="entry name" value="Multidrug resistance efflux transporter EmrE"/>
    <property type="match status" value="2"/>
</dbReference>
<feature type="domain" description="EamA" evidence="3">
    <location>
        <begin position="3"/>
        <end position="121"/>
    </location>
</feature>
<dbReference type="GO" id="GO:0016020">
    <property type="term" value="C:membrane"/>
    <property type="evidence" value="ECO:0007669"/>
    <property type="project" value="InterPro"/>
</dbReference>
<evidence type="ECO:0000313" key="4">
    <source>
        <dbReference type="EMBL" id="CAA9422503.1"/>
    </source>
</evidence>
<dbReference type="InterPro" id="IPR000620">
    <property type="entry name" value="EamA_dom"/>
</dbReference>
<feature type="transmembrane region" description="Helical" evidence="2">
    <location>
        <begin position="105"/>
        <end position="122"/>
    </location>
</feature>
<gene>
    <name evidence="4" type="ORF">AVDCRST_MAG80-36</name>
</gene>
<dbReference type="Gene3D" id="1.10.3730.20">
    <property type="match status" value="1"/>
</dbReference>
<proteinExistence type="inferred from homology"/>
<dbReference type="EMBL" id="CADCVC010000003">
    <property type="protein sequence ID" value="CAA9422503.1"/>
    <property type="molecule type" value="Genomic_DNA"/>
</dbReference>